<keyword evidence="5" id="KW-1003">Cell membrane</keyword>
<feature type="transmembrane region" description="Helical" evidence="11">
    <location>
        <begin position="192"/>
        <end position="217"/>
    </location>
</feature>
<dbReference type="GO" id="GO:0005886">
    <property type="term" value="C:plasma membrane"/>
    <property type="evidence" value="ECO:0007669"/>
    <property type="project" value="UniProtKB-SubCell"/>
</dbReference>
<dbReference type="CDD" id="cd06261">
    <property type="entry name" value="TM_PBP2"/>
    <property type="match status" value="1"/>
</dbReference>
<evidence type="ECO:0000256" key="8">
    <source>
        <dbReference type="ARBA" id="ARBA00022989"/>
    </source>
</evidence>
<evidence type="ECO:0000256" key="10">
    <source>
        <dbReference type="ARBA" id="ARBA00041109"/>
    </source>
</evidence>
<accession>A0A7T8BBQ2</accession>
<evidence type="ECO:0000256" key="1">
    <source>
        <dbReference type="ARBA" id="ARBA00002264"/>
    </source>
</evidence>
<dbReference type="PROSITE" id="PS50928">
    <property type="entry name" value="ABC_TM1"/>
    <property type="match status" value="1"/>
</dbReference>
<dbReference type="KEGG" id="bhc:JFL75_06840"/>
<evidence type="ECO:0000256" key="9">
    <source>
        <dbReference type="ARBA" id="ARBA00023136"/>
    </source>
</evidence>
<dbReference type="RefSeq" id="WP_215627931.1">
    <property type="nucleotide sequence ID" value="NZ_CP067089.2"/>
</dbReference>
<keyword evidence="6" id="KW-0762">Sugar transport</keyword>
<evidence type="ECO:0000256" key="11">
    <source>
        <dbReference type="RuleBase" id="RU363032"/>
    </source>
</evidence>
<feature type="domain" description="ABC transmembrane type-1" evidence="12">
    <location>
        <begin position="80"/>
        <end position="270"/>
    </location>
</feature>
<feature type="transmembrane region" description="Helical" evidence="11">
    <location>
        <begin position="151"/>
        <end position="171"/>
    </location>
</feature>
<dbReference type="EMBL" id="CP067089">
    <property type="protein sequence ID" value="QQO10626.1"/>
    <property type="molecule type" value="Genomic_DNA"/>
</dbReference>
<evidence type="ECO:0000256" key="7">
    <source>
        <dbReference type="ARBA" id="ARBA00022692"/>
    </source>
</evidence>
<comment type="similarity">
    <text evidence="3">Belongs to the binding-protein-dependent transport system permease family. MalFG subfamily.</text>
</comment>
<dbReference type="PANTHER" id="PTHR32243:SF50">
    <property type="entry name" value="MALTOSE_MALTODEXTRIN TRANSPORT SYSTEM PERMEASE PROTEIN MALG"/>
    <property type="match status" value="1"/>
</dbReference>
<dbReference type="SUPFAM" id="SSF161098">
    <property type="entry name" value="MetI-like"/>
    <property type="match status" value="1"/>
</dbReference>
<dbReference type="InterPro" id="IPR050901">
    <property type="entry name" value="BP-dep_ABC_trans_perm"/>
</dbReference>
<name>A0A7T8BBQ2_9SPIR</name>
<evidence type="ECO:0000259" key="12">
    <source>
        <dbReference type="PROSITE" id="PS50928"/>
    </source>
</evidence>
<organism evidence="13 14">
    <name type="scientific">Breznakiella homolactica</name>
    <dbReference type="NCBI Taxonomy" id="2798577"/>
    <lineage>
        <taxon>Bacteria</taxon>
        <taxon>Pseudomonadati</taxon>
        <taxon>Spirochaetota</taxon>
        <taxon>Spirochaetia</taxon>
        <taxon>Spirochaetales</taxon>
        <taxon>Breznakiellaceae</taxon>
        <taxon>Breznakiella</taxon>
    </lineage>
</organism>
<gene>
    <name evidence="13" type="ORF">JFL75_06840</name>
</gene>
<dbReference type="InterPro" id="IPR035906">
    <property type="entry name" value="MetI-like_sf"/>
</dbReference>
<feature type="transmembrane region" description="Helical" evidence="11">
    <location>
        <begin position="84"/>
        <end position="103"/>
    </location>
</feature>
<evidence type="ECO:0000256" key="5">
    <source>
        <dbReference type="ARBA" id="ARBA00022475"/>
    </source>
</evidence>
<comment type="subcellular location">
    <subcellularLocation>
        <location evidence="2 11">Cell membrane</location>
        <topology evidence="2 11">Multi-pass membrane protein</topology>
    </subcellularLocation>
</comment>
<dbReference type="Gene3D" id="1.10.3720.10">
    <property type="entry name" value="MetI-like"/>
    <property type="match status" value="1"/>
</dbReference>
<comment type="function">
    <text evidence="1">Part of the ABC transporter complex MalEFGK involved in maltose/maltodextrin import. Probably responsible for the translocation of the substrate across the membrane.</text>
</comment>
<dbReference type="AlphaFoldDB" id="A0A7T8BBQ2"/>
<dbReference type="Proteomes" id="UP000595917">
    <property type="component" value="Chromosome"/>
</dbReference>
<evidence type="ECO:0000256" key="6">
    <source>
        <dbReference type="ARBA" id="ARBA00022597"/>
    </source>
</evidence>
<keyword evidence="9 11" id="KW-0472">Membrane</keyword>
<protein>
    <recommendedName>
        <fullName evidence="10">Maltose/maltodextrin transport system permease protein MalG</fullName>
    </recommendedName>
</protein>
<dbReference type="GO" id="GO:0055085">
    <property type="term" value="P:transmembrane transport"/>
    <property type="evidence" value="ECO:0007669"/>
    <property type="project" value="InterPro"/>
</dbReference>
<feature type="transmembrane region" description="Helical" evidence="11">
    <location>
        <begin position="115"/>
        <end position="139"/>
    </location>
</feature>
<dbReference type="InterPro" id="IPR000515">
    <property type="entry name" value="MetI-like"/>
</dbReference>
<reference evidence="13" key="1">
    <citation type="submission" date="2021-01" db="EMBL/GenBank/DDBJ databases">
        <title>Description of Breznakiella homolactica.</title>
        <authorList>
            <person name="Song Y."/>
            <person name="Brune A."/>
        </authorList>
    </citation>
    <scope>NUCLEOTIDE SEQUENCE</scope>
    <source>
        <strain evidence="13">RmG30</strain>
    </source>
</reference>
<dbReference type="PANTHER" id="PTHR32243">
    <property type="entry name" value="MALTOSE TRANSPORT SYSTEM PERMEASE-RELATED"/>
    <property type="match status" value="1"/>
</dbReference>
<evidence type="ECO:0000313" key="13">
    <source>
        <dbReference type="EMBL" id="QQO10626.1"/>
    </source>
</evidence>
<evidence type="ECO:0000256" key="3">
    <source>
        <dbReference type="ARBA" id="ARBA00009047"/>
    </source>
</evidence>
<evidence type="ECO:0000256" key="2">
    <source>
        <dbReference type="ARBA" id="ARBA00004651"/>
    </source>
</evidence>
<evidence type="ECO:0000256" key="4">
    <source>
        <dbReference type="ARBA" id="ARBA00022448"/>
    </source>
</evidence>
<dbReference type="Pfam" id="PF00528">
    <property type="entry name" value="BPD_transp_1"/>
    <property type="match status" value="1"/>
</dbReference>
<sequence>MKAPSLIPRFVKRSILYCTLILVLTAAIFPIVWVVLTSIKPPAYTFAIPPKWVFTPTFESYRQLFLDGFAALGVDIWLNMSNSIIIGVTSTAATVVISCYAAYGLSRFRFPGRNAMGLLIIATRMLPPVGTMIPFFLLINSLGLLDTRTALILAYTGLNIPFATWMLRGFFDEVPKELDEAAMVDGCNRNRMLWQIILPLIAPGLAATAVFSFLLSWNDFALALVLTSRNAKTLPLIVTSFITDEGISWGPMSAAATVVLIPPIILMLLTQKHIAKGLTMGAVKG</sequence>
<keyword evidence="4 11" id="KW-0813">Transport</keyword>
<feature type="transmembrane region" description="Helical" evidence="11">
    <location>
        <begin position="249"/>
        <end position="270"/>
    </location>
</feature>
<evidence type="ECO:0000313" key="14">
    <source>
        <dbReference type="Proteomes" id="UP000595917"/>
    </source>
</evidence>
<keyword evidence="8 11" id="KW-1133">Transmembrane helix</keyword>
<keyword evidence="14" id="KW-1185">Reference proteome</keyword>
<proteinExistence type="inferred from homology"/>
<feature type="transmembrane region" description="Helical" evidence="11">
    <location>
        <begin position="15"/>
        <end position="36"/>
    </location>
</feature>
<keyword evidence="7 11" id="KW-0812">Transmembrane</keyword>